<sequence>MEKGKSQLQFYVKTTQEDTEVMKTLLARILNVPRIALSVLFAAGMTCLLALVVDSGEMVTPLLIFSILILILFLVLLMYTLYLKPKLLEVMARHQDTHVKLTFQAREFLIDREREPVLHLPYKAIRGQYWYDDRYILFVDTAKCRELFCVPVEKETFDDLYILANTLEQCAKRKLIHFKTKRKGEAG</sequence>
<evidence type="ECO:0000256" key="1">
    <source>
        <dbReference type="SAM" id="Phobius"/>
    </source>
</evidence>
<keyword evidence="3" id="KW-1185">Reference proteome</keyword>
<evidence type="ECO:0000313" key="3">
    <source>
        <dbReference type="Proteomes" id="UP001477672"/>
    </source>
</evidence>
<accession>A0ABV1GG34</accession>
<keyword evidence="1" id="KW-1133">Transmembrane helix</keyword>
<gene>
    <name evidence="2" type="ORF">WMO24_10365</name>
</gene>
<evidence type="ECO:0008006" key="4">
    <source>
        <dbReference type="Google" id="ProtNLM"/>
    </source>
</evidence>
<protein>
    <recommendedName>
        <fullName evidence="4">YcxB-like protein domain-containing protein</fullName>
    </recommendedName>
</protein>
<dbReference type="RefSeq" id="WP_349216373.1">
    <property type="nucleotide sequence ID" value="NZ_JBBMFA010000096.1"/>
</dbReference>
<comment type="caution">
    <text evidence="2">The sequence shown here is derived from an EMBL/GenBank/DDBJ whole genome shotgun (WGS) entry which is preliminary data.</text>
</comment>
<evidence type="ECO:0000313" key="2">
    <source>
        <dbReference type="EMBL" id="MEQ2520827.1"/>
    </source>
</evidence>
<organism evidence="2 3">
    <name type="scientific">Ruthenibacterium intestinale</name>
    <dbReference type="NCBI Taxonomy" id="3133163"/>
    <lineage>
        <taxon>Bacteria</taxon>
        <taxon>Bacillati</taxon>
        <taxon>Bacillota</taxon>
        <taxon>Clostridia</taxon>
        <taxon>Eubacteriales</taxon>
        <taxon>Oscillospiraceae</taxon>
        <taxon>Ruthenibacterium</taxon>
    </lineage>
</organism>
<name>A0ABV1GG34_9FIRM</name>
<keyword evidence="1" id="KW-0472">Membrane</keyword>
<dbReference type="EMBL" id="JBBMFA010000096">
    <property type="protein sequence ID" value="MEQ2520827.1"/>
    <property type="molecule type" value="Genomic_DNA"/>
</dbReference>
<feature type="transmembrane region" description="Helical" evidence="1">
    <location>
        <begin position="32"/>
        <end position="53"/>
    </location>
</feature>
<keyword evidence="1" id="KW-0812">Transmembrane</keyword>
<reference evidence="2 3" key="1">
    <citation type="submission" date="2024-03" db="EMBL/GenBank/DDBJ databases">
        <title>Human intestinal bacterial collection.</title>
        <authorList>
            <person name="Pauvert C."/>
            <person name="Hitch T.C.A."/>
            <person name="Clavel T."/>
        </authorList>
    </citation>
    <scope>NUCLEOTIDE SEQUENCE [LARGE SCALE GENOMIC DNA]</scope>
    <source>
        <strain evidence="2 3">CLA-JM-H11</strain>
    </source>
</reference>
<proteinExistence type="predicted"/>
<feature type="transmembrane region" description="Helical" evidence="1">
    <location>
        <begin position="59"/>
        <end position="83"/>
    </location>
</feature>
<dbReference type="Proteomes" id="UP001477672">
    <property type="component" value="Unassembled WGS sequence"/>
</dbReference>